<dbReference type="AlphaFoldDB" id="A0A9P5ZWL5"/>
<feature type="compositionally biased region" description="Pro residues" evidence="2">
    <location>
        <begin position="258"/>
        <end position="268"/>
    </location>
</feature>
<organism evidence="3 4">
    <name type="scientific">Pleurotus eryngii</name>
    <name type="common">Boletus of the steppes</name>
    <dbReference type="NCBI Taxonomy" id="5323"/>
    <lineage>
        <taxon>Eukaryota</taxon>
        <taxon>Fungi</taxon>
        <taxon>Dikarya</taxon>
        <taxon>Basidiomycota</taxon>
        <taxon>Agaricomycotina</taxon>
        <taxon>Agaricomycetes</taxon>
        <taxon>Agaricomycetidae</taxon>
        <taxon>Agaricales</taxon>
        <taxon>Pleurotineae</taxon>
        <taxon>Pleurotaceae</taxon>
        <taxon>Pleurotus</taxon>
    </lineage>
</organism>
<feature type="compositionally biased region" description="Polar residues" evidence="2">
    <location>
        <begin position="734"/>
        <end position="753"/>
    </location>
</feature>
<reference evidence="3" key="1">
    <citation type="submission" date="2020-11" db="EMBL/GenBank/DDBJ databases">
        <authorList>
            <consortium name="DOE Joint Genome Institute"/>
            <person name="Ahrendt S."/>
            <person name="Riley R."/>
            <person name="Andreopoulos W."/>
            <person name="Labutti K."/>
            <person name="Pangilinan J."/>
            <person name="Ruiz-Duenas F.J."/>
            <person name="Barrasa J.M."/>
            <person name="Sanchez-Garcia M."/>
            <person name="Camarero S."/>
            <person name="Miyauchi S."/>
            <person name="Serrano A."/>
            <person name="Linde D."/>
            <person name="Babiker R."/>
            <person name="Drula E."/>
            <person name="Ayuso-Fernandez I."/>
            <person name="Pacheco R."/>
            <person name="Padilla G."/>
            <person name="Ferreira P."/>
            <person name="Barriuso J."/>
            <person name="Kellner H."/>
            <person name="Castanera R."/>
            <person name="Alfaro M."/>
            <person name="Ramirez L."/>
            <person name="Pisabarro A.G."/>
            <person name="Kuo A."/>
            <person name="Tritt A."/>
            <person name="Lipzen A."/>
            <person name="He G."/>
            <person name="Yan M."/>
            <person name="Ng V."/>
            <person name="Cullen D."/>
            <person name="Martin F."/>
            <person name="Rosso M.-N."/>
            <person name="Henrissat B."/>
            <person name="Hibbett D."/>
            <person name="Martinez A.T."/>
            <person name="Grigoriev I.V."/>
        </authorList>
    </citation>
    <scope>NUCLEOTIDE SEQUENCE</scope>
    <source>
        <strain evidence="3">ATCC 90797</strain>
    </source>
</reference>
<evidence type="ECO:0000256" key="2">
    <source>
        <dbReference type="SAM" id="MobiDB-lite"/>
    </source>
</evidence>
<feature type="compositionally biased region" description="Low complexity" evidence="2">
    <location>
        <begin position="685"/>
        <end position="701"/>
    </location>
</feature>
<evidence type="ECO:0000313" key="4">
    <source>
        <dbReference type="Proteomes" id="UP000807025"/>
    </source>
</evidence>
<accession>A0A9P5ZWL5</accession>
<comment type="caution">
    <text evidence="3">The sequence shown here is derived from an EMBL/GenBank/DDBJ whole genome shotgun (WGS) entry which is preliminary data.</text>
</comment>
<dbReference type="Proteomes" id="UP000807025">
    <property type="component" value="Unassembled WGS sequence"/>
</dbReference>
<feature type="compositionally biased region" description="Polar residues" evidence="2">
    <location>
        <begin position="386"/>
        <end position="395"/>
    </location>
</feature>
<feature type="compositionally biased region" description="Basic and acidic residues" evidence="2">
    <location>
        <begin position="37"/>
        <end position="72"/>
    </location>
</feature>
<feature type="compositionally biased region" description="Polar residues" evidence="2">
    <location>
        <begin position="560"/>
        <end position="570"/>
    </location>
</feature>
<proteinExistence type="predicted"/>
<feature type="compositionally biased region" description="Polar residues" evidence="2">
    <location>
        <begin position="428"/>
        <end position="453"/>
    </location>
</feature>
<gene>
    <name evidence="3" type="ORF">BDN71DRAFT_1590181</name>
</gene>
<feature type="compositionally biased region" description="Polar residues" evidence="2">
    <location>
        <begin position="605"/>
        <end position="642"/>
    </location>
</feature>
<keyword evidence="1" id="KW-0175">Coiled coil</keyword>
<feature type="compositionally biased region" description="Basic and acidic residues" evidence="2">
    <location>
        <begin position="409"/>
        <end position="427"/>
    </location>
</feature>
<dbReference type="EMBL" id="MU154568">
    <property type="protein sequence ID" value="KAF9494822.1"/>
    <property type="molecule type" value="Genomic_DNA"/>
</dbReference>
<feature type="compositionally biased region" description="Low complexity" evidence="2">
    <location>
        <begin position="24"/>
        <end position="35"/>
    </location>
</feature>
<feature type="compositionally biased region" description="Polar residues" evidence="2">
    <location>
        <begin position="792"/>
        <end position="803"/>
    </location>
</feature>
<feature type="region of interest" description="Disordered" evidence="2">
    <location>
        <begin position="584"/>
        <end position="834"/>
    </location>
</feature>
<feature type="compositionally biased region" description="Basic and acidic residues" evidence="2">
    <location>
        <begin position="480"/>
        <end position="497"/>
    </location>
</feature>
<feature type="region of interest" description="Disordered" evidence="2">
    <location>
        <begin position="253"/>
        <end position="570"/>
    </location>
</feature>
<feature type="coiled-coil region" evidence="1">
    <location>
        <begin position="127"/>
        <end position="189"/>
    </location>
</feature>
<name>A0A9P5ZWL5_PLEER</name>
<keyword evidence="4" id="KW-1185">Reference proteome</keyword>
<feature type="region of interest" description="Disordered" evidence="2">
    <location>
        <begin position="1"/>
        <end position="72"/>
    </location>
</feature>
<sequence>MPGEALNRQSSGDTDDLYGDEPFSPRSELLSSASSPRHRDDGGSDDGTRRRRGASERYRRERQQVHSGASHREVTRLLVDQEYETAKLRKGLIDALDRLRLEATRADEAERSRAEMVANFRTLNESRVKALKEVEKVTQELQMYKLQYEHAQNEITRAQGILKVLQEQKEDAERSAARSRRIVRELNQNRLVTEAKEEGRRLGFAAGFRRAQTELGAAEEADSNIDDAILAMELREGQGEEEYFHDDHNQDVDQELLLPPPEPVPIAQPVPQFSPQAAPPRLSSHSPAVEPYSLPIPSADQLNGSVRRTPFAQPPDNYIPQSTDGGVIPLPPPFELAGSRYPQMPPSSPHTPSAKLPYISLDDPQPLHPHAVPKTNSNHSRRHSVGSASTSSRISQLDLLKTVSNGDRGPLRPRNERELSMIREDGNSSRAGTPSHQRSKSVMSQPSQNSFRSKGNVAMDPNLRPLAEQGPSQPPLDHNPQYDDGRYTGHGDTRDWGRMPPQNGRPPRHYPRPANLTVPAPLSAGGAVPGPSRHNRSFSDASSSFYGNANGNGRREHNRTTSNHSLTSSLGKPIAGIFSALGMSRKESHPESEEITINVDPPSGPSSGRTNFQPSLQDANSYLSPQNTPGPLPMSTSNSSSYIAHGVRPSSPLIPTVPNTPTQPPLQWPNQDPRQGGWPPARVVPQGPRGRSRSRSPPSRQVAFHPHPEAISTQEPGRAPSQPPSLRRVKRAASGTSDMSGRSAGTMNRSVSGSAVYPGGSAQPLAGRDGDGNGDGAVATLGQHNELHRVPSNASMRSGSYDPSTYLDPAFYGADGTWQPGSGANGKAPARSIN</sequence>
<evidence type="ECO:0000313" key="3">
    <source>
        <dbReference type="EMBL" id="KAF9494822.1"/>
    </source>
</evidence>
<evidence type="ECO:0000256" key="1">
    <source>
        <dbReference type="SAM" id="Coils"/>
    </source>
</evidence>
<dbReference type="OrthoDB" id="3069722at2759"/>
<feature type="compositionally biased region" description="Polar residues" evidence="2">
    <location>
        <begin position="538"/>
        <end position="551"/>
    </location>
</feature>
<protein>
    <submittedName>
        <fullName evidence="3">Uncharacterized protein</fullName>
    </submittedName>
</protein>